<dbReference type="Gene3D" id="2.40.50.40">
    <property type="match status" value="1"/>
</dbReference>
<dbReference type="InterPro" id="IPR016197">
    <property type="entry name" value="Chromo-like_dom_sf"/>
</dbReference>
<evidence type="ECO:0000256" key="1">
    <source>
        <dbReference type="SAM" id="MobiDB-lite"/>
    </source>
</evidence>
<proteinExistence type="predicted"/>
<evidence type="ECO:0000313" key="4">
    <source>
        <dbReference type="Proteomes" id="UP000565441"/>
    </source>
</evidence>
<reference evidence="3 4" key="1">
    <citation type="journal article" date="2020" name="ISME J.">
        <title>Uncovering the hidden diversity of litter-decomposition mechanisms in mushroom-forming fungi.</title>
        <authorList>
            <person name="Floudas D."/>
            <person name="Bentzer J."/>
            <person name="Ahren D."/>
            <person name="Johansson T."/>
            <person name="Persson P."/>
            <person name="Tunlid A."/>
        </authorList>
    </citation>
    <scope>NUCLEOTIDE SEQUENCE [LARGE SCALE GENOMIC DNA]</scope>
    <source>
        <strain evidence="3 4">CBS 661.87</strain>
    </source>
</reference>
<dbReference type="CDD" id="cd00024">
    <property type="entry name" value="CD_CSD"/>
    <property type="match status" value="1"/>
</dbReference>
<name>A0A8H5LZM0_9AGAR</name>
<dbReference type="InterPro" id="IPR000953">
    <property type="entry name" value="Chromo/chromo_shadow_dom"/>
</dbReference>
<accession>A0A8H5LZM0</accession>
<dbReference type="PROSITE" id="PS50013">
    <property type="entry name" value="CHROMO_2"/>
    <property type="match status" value="1"/>
</dbReference>
<feature type="compositionally biased region" description="Polar residues" evidence="1">
    <location>
        <begin position="53"/>
        <end position="67"/>
    </location>
</feature>
<dbReference type="Pfam" id="PF18723">
    <property type="entry name" value="HMUDK_hel"/>
    <property type="match status" value="1"/>
</dbReference>
<dbReference type="Proteomes" id="UP000565441">
    <property type="component" value="Unassembled WGS sequence"/>
</dbReference>
<dbReference type="OrthoDB" id="433924at2759"/>
<feature type="region of interest" description="Disordered" evidence="1">
    <location>
        <begin position="38"/>
        <end position="77"/>
    </location>
</feature>
<evidence type="ECO:0000313" key="3">
    <source>
        <dbReference type="EMBL" id="KAF5375397.1"/>
    </source>
</evidence>
<dbReference type="InterPro" id="IPR023780">
    <property type="entry name" value="Chromo_domain"/>
</dbReference>
<dbReference type="AlphaFoldDB" id="A0A8H5LZM0"/>
<comment type="caution">
    <text evidence="3">The sequence shown here is derived from an EMBL/GenBank/DDBJ whole genome shotgun (WGS) entry which is preliminary data.</text>
</comment>
<dbReference type="InterPro" id="IPR040684">
    <property type="entry name" value="HMUDK_hel"/>
</dbReference>
<organism evidence="3 4">
    <name type="scientific">Tricholomella constricta</name>
    <dbReference type="NCBI Taxonomy" id="117010"/>
    <lineage>
        <taxon>Eukaryota</taxon>
        <taxon>Fungi</taxon>
        <taxon>Dikarya</taxon>
        <taxon>Basidiomycota</taxon>
        <taxon>Agaricomycotina</taxon>
        <taxon>Agaricomycetes</taxon>
        <taxon>Agaricomycetidae</taxon>
        <taxon>Agaricales</taxon>
        <taxon>Tricholomatineae</taxon>
        <taxon>Lyophyllaceae</taxon>
        <taxon>Tricholomella</taxon>
    </lineage>
</organism>
<dbReference type="EMBL" id="JAACJP010000034">
    <property type="protein sequence ID" value="KAF5375397.1"/>
    <property type="molecule type" value="Genomic_DNA"/>
</dbReference>
<keyword evidence="4" id="KW-1185">Reference proteome</keyword>
<dbReference type="GO" id="GO:0006338">
    <property type="term" value="P:chromatin remodeling"/>
    <property type="evidence" value="ECO:0007669"/>
    <property type="project" value="UniProtKB-ARBA"/>
</dbReference>
<feature type="domain" description="Chromo" evidence="2">
    <location>
        <begin position="432"/>
        <end position="484"/>
    </location>
</feature>
<gene>
    <name evidence="3" type="ORF">D9615_007996</name>
</gene>
<protein>
    <recommendedName>
        <fullName evidence="2">Chromo domain-containing protein</fullName>
    </recommendedName>
</protein>
<dbReference type="Pfam" id="PF00385">
    <property type="entry name" value="Chromo"/>
    <property type="match status" value="1"/>
</dbReference>
<sequence length="484" mass="54569">MPAIRTGAGASIAPVSGLRRSSRQSFITGDSSDLTSFSDGDLDHHMGHPARHLSSQAASVSIHTQNMGRPGGSKAPAAKSKCLADPITIKGITFQPTVVFDTFWHFVTERKAIDDRRRAGMPQPWSDDPIFQKYAFCNTFRVLDKLSQYIIREVIEKGPQDPQEVLFRVTLFNTFTKIETWELLVSELGPLTWARYKREAYRKVLTRAKQAGTTLYTGAFQKPAPKFEFKDAHVNHLCLLEVLMESDLPGRFLNAKYLAQVYELLLSFPSMGEFATYQLMLSLSYTELLNFSNMDFVISGPGASSGLGKMFGLQKIKTAKETVPGIEEEIIRWLAENQGSQFERLNLKFSGLGPDCLPMDLADVEHALCEVDKYSRKAHPQFKGKRTEIRVLFNPSPGVYPPTPVLPKAWNHPSRRVLRIWPGDRPTKESRYIVSRVKAHRNGANGKEYKVSWFGYTDQDDTWEPEETLLQDAPGAIKEYLASR</sequence>
<evidence type="ECO:0000259" key="2">
    <source>
        <dbReference type="PROSITE" id="PS50013"/>
    </source>
</evidence>
<dbReference type="SUPFAM" id="SSF54160">
    <property type="entry name" value="Chromo domain-like"/>
    <property type="match status" value="1"/>
</dbReference>